<proteinExistence type="predicted"/>
<comment type="caution">
    <text evidence="2">The sequence shown here is derived from an EMBL/GenBank/DDBJ whole genome shotgun (WGS) entry which is preliminary data.</text>
</comment>
<accession>A0A814PSG7</accession>
<name>A0A814PSG7_ADIRI</name>
<feature type="domain" description="F-box" evidence="1">
    <location>
        <begin position="1"/>
        <end position="47"/>
    </location>
</feature>
<evidence type="ECO:0000259" key="1">
    <source>
        <dbReference type="PROSITE" id="PS50181"/>
    </source>
</evidence>
<dbReference type="OrthoDB" id="10474101at2759"/>
<dbReference type="PROSITE" id="PS50181">
    <property type="entry name" value="FBOX"/>
    <property type="match status" value="1"/>
</dbReference>
<reference evidence="2" key="1">
    <citation type="submission" date="2021-02" db="EMBL/GenBank/DDBJ databases">
        <authorList>
            <person name="Nowell W R."/>
        </authorList>
    </citation>
    <scope>NUCLEOTIDE SEQUENCE</scope>
</reference>
<dbReference type="EMBL" id="CAJNOJ010000101">
    <property type="protein sequence ID" value="CAF1110159.1"/>
    <property type="molecule type" value="Genomic_DNA"/>
</dbReference>
<sequence length="578" mass="67807">MSMQDFPGELWLMIFKYLSTEDLLHTFHSLNQRHRNLIAEHFQYNAVNLRSTSESSCHLCCSYYSSSIRKLRLCQSFDYPSQTSSFLIQHFHLNRFTSLQSLSLEHIESSTMWQEILSQINELQNLTHLCIRQVNVYNNRETLNSMFNQLWSLPKLIYVYFDLKHSKEKSSEQFPALNTISLSLKHVELPSLTCNLNDVHIICHHTPCLEILSLNCVNSVGSQLIQYEIGQIKKFRLVFNGEWSVLINLLQSMTNLEHFILTATLPISDDGHRWRRLISEHRPNLKVFQFVIHYQTVERQNTSVLATRLVNSFNNAFWLTEHHWCVRCDWQRLNAPNYVCLYTLPYILDQFYECASNVLLESQTTCVQNHQSYDRVNSLNYSYFPTVSLPISFSTLKTLVLTLPIDNRFQTVIPNLNELRHIQLYIEENEIDDQRLNLLNTAPCLYKLTLKKWPSSTTCEVYERITNASIRKLDLYGTSSTNCLQCFDYKRCEAFSRTTLAQQCEKLTIRLETHEDISVLLSNMKNLRLLVVRCANDPCSGESEFPDKFFQQIKSQLPSTYIVFREARSFGKIRIWIQ</sequence>
<protein>
    <recommendedName>
        <fullName evidence="1">F-box domain-containing protein</fullName>
    </recommendedName>
</protein>
<dbReference type="Proteomes" id="UP000663852">
    <property type="component" value="Unassembled WGS sequence"/>
</dbReference>
<gene>
    <name evidence="2" type="ORF">EDS130_LOCUS20465</name>
</gene>
<organism evidence="2 3">
    <name type="scientific">Adineta ricciae</name>
    <name type="common">Rotifer</name>
    <dbReference type="NCBI Taxonomy" id="249248"/>
    <lineage>
        <taxon>Eukaryota</taxon>
        <taxon>Metazoa</taxon>
        <taxon>Spiralia</taxon>
        <taxon>Gnathifera</taxon>
        <taxon>Rotifera</taxon>
        <taxon>Eurotatoria</taxon>
        <taxon>Bdelloidea</taxon>
        <taxon>Adinetida</taxon>
        <taxon>Adinetidae</taxon>
        <taxon>Adineta</taxon>
    </lineage>
</organism>
<evidence type="ECO:0000313" key="2">
    <source>
        <dbReference type="EMBL" id="CAF1110159.1"/>
    </source>
</evidence>
<dbReference type="InterPro" id="IPR001810">
    <property type="entry name" value="F-box_dom"/>
</dbReference>
<dbReference type="AlphaFoldDB" id="A0A814PSG7"/>
<evidence type="ECO:0000313" key="3">
    <source>
        <dbReference type="Proteomes" id="UP000663852"/>
    </source>
</evidence>